<evidence type="ECO:0000313" key="2">
    <source>
        <dbReference type="EMBL" id="SFO38012.1"/>
    </source>
</evidence>
<dbReference type="EMBL" id="FOUY01000049">
    <property type="protein sequence ID" value="SFO38012.1"/>
    <property type="molecule type" value="Genomic_DNA"/>
</dbReference>
<sequence length="78" mass="7581">MRRRMHRAAPAGSTSCGPVALGIVSLGAALVLGGCGVTLQDEPEPLGPTTEAPAPAPTVSVRPDAPSAPPSPVAGDDG</sequence>
<name>A0A1I5GPV2_PSUAM</name>
<gene>
    <name evidence="2" type="ORF">SAMN05216207_104931</name>
</gene>
<feature type="region of interest" description="Disordered" evidence="1">
    <location>
        <begin position="37"/>
        <end position="78"/>
    </location>
</feature>
<feature type="compositionally biased region" description="Low complexity" evidence="1">
    <location>
        <begin position="47"/>
        <end position="65"/>
    </location>
</feature>
<dbReference type="AlphaFoldDB" id="A0A1I5GPV2"/>
<protein>
    <submittedName>
        <fullName evidence="2">Uncharacterized protein</fullName>
    </submittedName>
</protein>
<accession>A0A1I5GPV2</accession>
<dbReference type="PROSITE" id="PS51257">
    <property type="entry name" value="PROKAR_LIPOPROTEIN"/>
    <property type="match status" value="1"/>
</dbReference>
<evidence type="ECO:0000256" key="1">
    <source>
        <dbReference type="SAM" id="MobiDB-lite"/>
    </source>
</evidence>
<dbReference type="Proteomes" id="UP000199614">
    <property type="component" value="Unassembled WGS sequence"/>
</dbReference>
<reference evidence="2 3" key="1">
    <citation type="submission" date="2016-10" db="EMBL/GenBank/DDBJ databases">
        <authorList>
            <person name="de Groot N.N."/>
        </authorList>
    </citation>
    <scope>NUCLEOTIDE SEQUENCE [LARGE SCALE GENOMIC DNA]</scope>
    <source>
        <strain evidence="2 3">CGMCC 4.1877</strain>
    </source>
</reference>
<organism evidence="2 3">
    <name type="scientific">Pseudonocardia ammonioxydans</name>
    <dbReference type="NCBI Taxonomy" id="260086"/>
    <lineage>
        <taxon>Bacteria</taxon>
        <taxon>Bacillati</taxon>
        <taxon>Actinomycetota</taxon>
        <taxon>Actinomycetes</taxon>
        <taxon>Pseudonocardiales</taxon>
        <taxon>Pseudonocardiaceae</taxon>
        <taxon>Pseudonocardia</taxon>
    </lineage>
</organism>
<evidence type="ECO:0000313" key="3">
    <source>
        <dbReference type="Proteomes" id="UP000199614"/>
    </source>
</evidence>
<keyword evidence="3" id="KW-1185">Reference proteome</keyword>
<dbReference type="STRING" id="260086.SAMN05216207_104931"/>
<proteinExistence type="predicted"/>